<dbReference type="EMBL" id="NMUF01000019">
    <property type="protein sequence ID" value="RFA98228.1"/>
    <property type="molecule type" value="Genomic_DNA"/>
</dbReference>
<dbReference type="Gene3D" id="2.30.30.210">
    <property type="entry name" value="Ribonuclease P/MRP, subunit p29"/>
    <property type="match status" value="1"/>
</dbReference>
<accession>A0A371R337</accession>
<comment type="caution">
    <text evidence="2">The sequence shown here is derived from an EMBL/GenBank/DDBJ whole genome shotgun (WGS) entry which is preliminary data.</text>
</comment>
<dbReference type="AlphaFoldDB" id="A0A371R337"/>
<dbReference type="InterPro" id="IPR023534">
    <property type="entry name" value="Rof/RNase_P-like"/>
</dbReference>
<evidence type="ECO:0000313" key="1">
    <source>
        <dbReference type="EMBL" id="RFA95115.1"/>
    </source>
</evidence>
<evidence type="ECO:0000313" key="4">
    <source>
        <dbReference type="Proteomes" id="UP000257123"/>
    </source>
</evidence>
<dbReference type="RefSeq" id="WP_116421368.1">
    <property type="nucleotide sequence ID" value="NZ_NMUE01000025.1"/>
</dbReference>
<dbReference type="SUPFAM" id="SSF101744">
    <property type="entry name" value="Rof/RNase P subunit-like"/>
    <property type="match status" value="1"/>
</dbReference>
<name>A0A371R337_9CREN</name>
<gene>
    <name evidence="1" type="ORF">CGL51_08170</name>
    <name evidence="2" type="ORF">CGL52_07705</name>
</gene>
<dbReference type="EMBL" id="NMUE01000025">
    <property type="protein sequence ID" value="RFA95115.1"/>
    <property type="molecule type" value="Genomic_DNA"/>
</dbReference>
<evidence type="ECO:0000313" key="3">
    <source>
        <dbReference type="Proteomes" id="UP000256877"/>
    </source>
</evidence>
<dbReference type="Proteomes" id="UP000257123">
    <property type="component" value="Unassembled WGS sequence"/>
</dbReference>
<dbReference type="OrthoDB" id="25166at2157"/>
<proteinExistence type="predicted"/>
<dbReference type="GO" id="GO:0003723">
    <property type="term" value="F:RNA binding"/>
    <property type="evidence" value="ECO:0007669"/>
    <property type="project" value="InterPro"/>
</dbReference>
<dbReference type="GO" id="GO:0008033">
    <property type="term" value="P:tRNA processing"/>
    <property type="evidence" value="ECO:0007669"/>
    <property type="project" value="InterPro"/>
</dbReference>
<protein>
    <submittedName>
        <fullName evidence="2">Uncharacterized protein</fullName>
    </submittedName>
</protein>
<dbReference type="GO" id="GO:0030677">
    <property type="term" value="C:ribonuclease P complex"/>
    <property type="evidence" value="ECO:0007669"/>
    <property type="project" value="InterPro"/>
</dbReference>
<dbReference type="Proteomes" id="UP000256877">
    <property type="component" value="Unassembled WGS sequence"/>
</dbReference>
<evidence type="ECO:0000313" key="2">
    <source>
        <dbReference type="EMBL" id="RFA98228.1"/>
    </source>
</evidence>
<dbReference type="InterPro" id="IPR036980">
    <property type="entry name" value="RNase_P/MRP_Rpp29_sf"/>
</dbReference>
<sequence>MPFSCIDLLGREVFTYKCPYNVRGVVVGETYNTFLVLAGGRVVTVPKSLCHFFDHESGLLINGRYLVGYRDKRLFNCGKF</sequence>
<organism evidence="2 3">
    <name type="scientific">Pyrobaculum aerophilum</name>
    <dbReference type="NCBI Taxonomy" id="13773"/>
    <lineage>
        <taxon>Archaea</taxon>
        <taxon>Thermoproteota</taxon>
        <taxon>Thermoprotei</taxon>
        <taxon>Thermoproteales</taxon>
        <taxon>Thermoproteaceae</taxon>
        <taxon>Pyrobaculum</taxon>
    </lineage>
</organism>
<reference evidence="3 4" key="1">
    <citation type="submission" date="2017-07" db="EMBL/GenBank/DDBJ databases">
        <title>Draft genome sequence of aerobic hyperthermophilic archaea, Pyrobaculum aerophilum YKB31 and YKB32.</title>
        <authorList>
            <person name="Mochizuki T."/>
            <person name="Berliner A.J."/>
            <person name="Yoshida-Takashima Y."/>
            <person name="Takaki Y."/>
            <person name="Nunoura T."/>
            <person name="Takai K."/>
        </authorList>
    </citation>
    <scope>NUCLEOTIDE SEQUENCE [LARGE SCALE GENOMIC DNA]</scope>
    <source>
        <strain evidence="1 4">YKB31</strain>
        <strain evidence="2 3">YKB32</strain>
    </source>
</reference>